<protein>
    <submittedName>
        <fullName evidence="2">Putative secreted protein</fullName>
    </submittedName>
</protein>
<feature type="chain" id="PRO_5026934307" evidence="1">
    <location>
        <begin position="26"/>
        <end position="111"/>
    </location>
</feature>
<dbReference type="EMBL" id="GIIL01008155">
    <property type="protein sequence ID" value="NOV51881.1"/>
    <property type="molecule type" value="Transcribed_RNA"/>
</dbReference>
<evidence type="ECO:0000313" key="2">
    <source>
        <dbReference type="EMBL" id="NOV51881.1"/>
    </source>
</evidence>
<organism evidence="2">
    <name type="scientific">Xenopsylla cheopis</name>
    <name type="common">Oriental rat flea</name>
    <name type="synonym">Pulex cheopis</name>
    <dbReference type="NCBI Taxonomy" id="163159"/>
    <lineage>
        <taxon>Eukaryota</taxon>
        <taxon>Metazoa</taxon>
        <taxon>Ecdysozoa</taxon>
        <taxon>Arthropoda</taxon>
        <taxon>Hexapoda</taxon>
        <taxon>Insecta</taxon>
        <taxon>Pterygota</taxon>
        <taxon>Neoptera</taxon>
        <taxon>Endopterygota</taxon>
        <taxon>Siphonaptera</taxon>
        <taxon>Pulicidae</taxon>
        <taxon>Xenopsyllinae</taxon>
        <taxon>Xenopsylla</taxon>
    </lineage>
</organism>
<keyword evidence="1" id="KW-0732">Signal</keyword>
<proteinExistence type="predicted"/>
<name>A0A6M2E3A5_XENCH</name>
<evidence type="ECO:0000256" key="1">
    <source>
        <dbReference type="SAM" id="SignalP"/>
    </source>
</evidence>
<accession>A0A6M2E3A5</accession>
<feature type="signal peptide" evidence="1">
    <location>
        <begin position="1"/>
        <end position="25"/>
    </location>
</feature>
<dbReference type="AlphaFoldDB" id="A0A6M2E3A5"/>
<sequence>MANNFISYWCTYLLTVLLLLRMATCHPSIATNLRHNNNNNKQGNRLAVSEDAIYFPDDEILKQRVGNRFRATTENVRNLQIDIVNRILIDTPIRKCENGMFWLNNRCRSII</sequence>
<reference evidence="2" key="1">
    <citation type="submission" date="2020-03" db="EMBL/GenBank/DDBJ databases">
        <title>Transcriptomic Profiling of the Digestive Tract of the Rat Flea, Xenopsylla cheopis, Following Blood Feeding and Infection with Yersinia pestis.</title>
        <authorList>
            <person name="Bland D.M."/>
            <person name="Martens C.A."/>
            <person name="Virtaneva K."/>
            <person name="Kanakabandi K."/>
            <person name="Long D."/>
            <person name="Rosenke R."/>
            <person name="Saturday G.A."/>
            <person name="Hoyt F.H."/>
            <person name="Bruno D.P."/>
            <person name="Ribeiro J.M.C."/>
            <person name="Hinnebusch J."/>
        </authorList>
    </citation>
    <scope>NUCLEOTIDE SEQUENCE</scope>
</reference>